<organism evidence="3 4">
    <name type="scientific">Nocardia vulneris</name>
    <dbReference type="NCBI Taxonomy" id="1141657"/>
    <lineage>
        <taxon>Bacteria</taxon>
        <taxon>Bacillati</taxon>
        <taxon>Actinomycetota</taxon>
        <taxon>Actinomycetes</taxon>
        <taxon>Mycobacteriales</taxon>
        <taxon>Nocardiaceae</taxon>
        <taxon>Nocardia</taxon>
    </lineage>
</organism>
<evidence type="ECO:0000256" key="1">
    <source>
        <dbReference type="SAM" id="MobiDB-lite"/>
    </source>
</evidence>
<accession>A0ABR4ZM10</accession>
<proteinExistence type="predicted"/>
<evidence type="ECO:0000313" key="3">
    <source>
        <dbReference type="EMBL" id="KIA66331.1"/>
    </source>
</evidence>
<gene>
    <name evidence="3" type="ORF">FG87_01735</name>
</gene>
<dbReference type="EMBL" id="JNFP01000002">
    <property type="protein sequence ID" value="KIA66331.1"/>
    <property type="molecule type" value="Genomic_DNA"/>
</dbReference>
<reference evidence="3 4" key="1">
    <citation type="journal article" date="2014" name="Int. J. Syst. Evol. Microbiol.">
        <title>Nocardia vulneris sp. nov., isolated from wounds of human patients in North America.</title>
        <authorList>
            <person name="Lasker B.A."/>
            <person name="Bell M."/>
            <person name="Klenk H.P."/>
            <person name="Sproer C."/>
            <person name="Schumann C."/>
            <person name="Schumann P."/>
            <person name="Brown J.M."/>
        </authorList>
    </citation>
    <scope>NUCLEOTIDE SEQUENCE [LARGE SCALE GENOMIC DNA]</scope>
    <source>
        <strain evidence="3 4">W9851</strain>
    </source>
</reference>
<keyword evidence="2" id="KW-1133">Transmembrane helix</keyword>
<keyword evidence="4" id="KW-1185">Reference proteome</keyword>
<comment type="caution">
    <text evidence="3">The sequence shown here is derived from an EMBL/GenBank/DDBJ whole genome shotgun (WGS) entry which is preliminary data.</text>
</comment>
<name>A0ABR4ZM10_9NOCA</name>
<keyword evidence="2" id="KW-0472">Membrane</keyword>
<dbReference type="RefSeq" id="WP_043663837.1">
    <property type="nucleotide sequence ID" value="NZ_BDCI01000007.1"/>
</dbReference>
<sequence length="110" mass="11094">MRYDSDVTYSFGKREGRAALSFDAAVPGTYQVAIQGDPGTSATAAIGRGLGTSFVGTLLGGIALGVVGLLLGLAVIIVVAVKRSGSKRRAASGFTGGYPSGPPLPGPYQY</sequence>
<feature type="transmembrane region" description="Helical" evidence="2">
    <location>
        <begin position="58"/>
        <end position="81"/>
    </location>
</feature>
<keyword evidence="2" id="KW-0812">Transmembrane</keyword>
<feature type="compositionally biased region" description="Pro residues" evidence="1">
    <location>
        <begin position="100"/>
        <end position="110"/>
    </location>
</feature>
<feature type="region of interest" description="Disordered" evidence="1">
    <location>
        <begin position="89"/>
        <end position="110"/>
    </location>
</feature>
<evidence type="ECO:0008006" key="5">
    <source>
        <dbReference type="Google" id="ProtNLM"/>
    </source>
</evidence>
<evidence type="ECO:0000313" key="4">
    <source>
        <dbReference type="Proteomes" id="UP000031364"/>
    </source>
</evidence>
<evidence type="ECO:0000256" key="2">
    <source>
        <dbReference type="SAM" id="Phobius"/>
    </source>
</evidence>
<dbReference type="Proteomes" id="UP000031364">
    <property type="component" value="Unassembled WGS sequence"/>
</dbReference>
<protein>
    <recommendedName>
        <fullName evidence="5">DUF4190 domain-containing protein</fullName>
    </recommendedName>
</protein>